<dbReference type="EMBL" id="JADBGQ010000008">
    <property type="protein sequence ID" value="KAG5386444.1"/>
    <property type="molecule type" value="Genomic_DNA"/>
</dbReference>
<feature type="signal peptide" evidence="1">
    <location>
        <begin position="1"/>
        <end position="19"/>
    </location>
</feature>
<organism evidence="3 4">
    <name type="scientific">Brassica rapa subsp. trilocularis</name>
    <dbReference type="NCBI Taxonomy" id="1813537"/>
    <lineage>
        <taxon>Eukaryota</taxon>
        <taxon>Viridiplantae</taxon>
        <taxon>Streptophyta</taxon>
        <taxon>Embryophyta</taxon>
        <taxon>Tracheophyta</taxon>
        <taxon>Spermatophyta</taxon>
        <taxon>Magnoliopsida</taxon>
        <taxon>eudicotyledons</taxon>
        <taxon>Gunneridae</taxon>
        <taxon>Pentapetalae</taxon>
        <taxon>rosids</taxon>
        <taxon>malvids</taxon>
        <taxon>Brassicales</taxon>
        <taxon>Brassicaceae</taxon>
        <taxon>Brassiceae</taxon>
        <taxon>Brassica</taxon>
    </lineage>
</organism>
<dbReference type="CDD" id="cd10910">
    <property type="entry name" value="PIN_limkain_b1_N_like"/>
    <property type="match status" value="3"/>
</dbReference>
<dbReference type="InterPro" id="IPR021139">
    <property type="entry name" value="NYN"/>
</dbReference>
<dbReference type="InterPro" id="IPR024768">
    <property type="entry name" value="Marf1"/>
</dbReference>
<evidence type="ECO:0000313" key="3">
    <source>
        <dbReference type="EMBL" id="KAG5386444.1"/>
    </source>
</evidence>
<protein>
    <recommendedName>
        <fullName evidence="2">NYN domain-containing protein</fullName>
    </recommendedName>
</protein>
<dbReference type="Pfam" id="PF01936">
    <property type="entry name" value="NYN"/>
    <property type="match status" value="3"/>
</dbReference>
<reference evidence="3 4" key="1">
    <citation type="submission" date="2021-03" db="EMBL/GenBank/DDBJ databases">
        <authorList>
            <person name="King G.J."/>
            <person name="Bancroft I."/>
            <person name="Baten A."/>
            <person name="Bloomfield J."/>
            <person name="Borpatragohain P."/>
            <person name="He Z."/>
            <person name="Irish N."/>
            <person name="Irwin J."/>
            <person name="Liu K."/>
            <person name="Mauleon R.P."/>
            <person name="Moore J."/>
            <person name="Morris R."/>
            <person name="Ostergaard L."/>
            <person name="Wang B."/>
            <person name="Wells R."/>
        </authorList>
    </citation>
    <scope>NUCLEOTIDE SEQUENCE [LARGE SCALE GENOMIC DNA]</scope>
    <source>
        <strain evidence="3">R-o-18</strain>
        <tissue evidence="3">Leaf</tissue>
    </source>
</reference>
<dbReference type="PANTHER" id="PTHR14379:SF71">
    <property type="entry name" value="C2H2-TYPE DOMAIN-CONTAINING PROTEIN"/>
    <property type="match status" value="1"/>
</dbReference>
<feature type="domain" description="NYN" evidence="2">
    <location>
        <begin position="265"/>
        <end position="394"/>
    </location>
</feature>
<name>A0ABQ7LLS6_BRACM</name>
<accession>A0ABQ7LLS6</accession>
<gene>
    <name evidence="3" type="primary">A09p065840.1_BraROA</name>
    <name evidence="3" type="ORF">IGI04_037914</name>
</gene>
<feature type="domain" description="NYN" evidence="2">
    <location>
        <begin position="463"/>
        <end position="567"/>
    </location>
</feature>
<feature type="domain" description="NYN" evidence="2">
    <location>
        <begin position="34"/>
        <end position="150"/>
    </location>
</feature>
<dbReference type="PANTHER" id="PTHR14379">
    <property type="entry name" value="LIMKAIN B LKAP"/>
    <property type="match status" value="1"/>
</dbReference>
<feature type="chain" id="PRO_5046659274" description="NYN domain-containing protein" evidence="1">
    <location>
        <begin position="20"/>
        <end position="752"/>
    </location>
</feature>
<sequence>MPTPTSLIMGKMIITLTLSERMPSVTTASYAEAKTVVFWDVDECPIPEDLDPQSVYQNIRTALANKGYHREVSIMAFGDRNQIPGYYESAGIQIFPKGDKYERIGQMQLEFFGWMRDNSCEYTNMMVVTRSAMELVSYLEYRNTHHNILFANPLYPQTKACGCKFGARQEDPSAETWVWETLAVGGDPSIKTVEEPCRYREEGGEVATVTRSPSKLEAMTSPTSSEYAGKILPLSLSRSVCSSISCLKLLVNFVFTVSLNVAEAKTGVFWDVKECPIPTGLDPDSIFRNIKSALAKKGYYGELTIMPYCDKNQFPDGPDDFESAGMKLVPEDEARRYKTMSRELCSWFCFDRGDDEFTNLMVISGDNMDFLSTLQMFKQRDPVNILLAQPENAPRWCPKCTRPLENLVAESGEWFWESLAAGGDPITKTKGQEELLEIVSLTRSPSKLEAMPSPASSEYAEAKIGVFWDVKECPIPAGLDPGSIFRNIKSALAKQGYLGELTIRPYCDKDQFPDGPDDFESAGMKLVPPDEARRFITMSCELCSWLCREHNEFKNLMIMSGDNMDFQTHQPVNILLAHPEDAPRWCPKCRKPLEDVVAESGEWFWESLAAGGDSIAKTKCEELLGDKYLRIRGMLPHFLVWVLENSHESSNMMIISRNGMELASAFELCKKEGHNIFFANPLNGPRICECKYEDLTTEMWVWETLATGGDPIVKPKGGAEMSNKEEEEDDKDSRICSICQNPLRIFSKRVIL</sequence>
<evidence type="ECO:0000259" key="2">
    <source>
        <dbReference type="Pfam" id="PF01936"/>
    </source>
</evidence>
<keyword evidence="4" id="KW-1185">Reference proteome</keyword>
<keyword evidence="1" id="KW-0732">Signal</keyword>
<evidence type="ECO:0000313" key="4">
    <source>
        <dbReference type="Proteomes" id="UP000823674"/>
    </source>
</evidence>
<proteinExistence type="predicted"/>
<comment type="caution">
    <text evidence="3">The sequence shown here is derived from an EMBL/GenBank/DDBJ whole genome shotgun (WGS) entry which is preliminary data.</text>
</comment>
<evidence type="ECO:0000256" key="1">
    <source>
        <dbReference type="SAM" id="SignalP"/>
    </source>
</evidence>
<dbReference type="Proteomes" id="UP000823674">
    <property type="component" value="Chromosome A09"/>
</dbReference>